<dbReference type="Proteomes" id="UP001497516">
    <property type="component" value="Chromosome 7"/>
</dbReference>
<keyword evidence="1" id="KW-0732">Signal</keyword>
<accession>A0AAV2FXL8</accession>
<keyword evidence="3" id="KW-1185">Reference proteome</keyword>
<evidence type="ECO:0000313" key="2">
    <source>
        <dbReference type="EMBL" id="CAL1403069.1"/>
    </source>
</evidence>
<dbReference type="Gene3D" id="3.20.20.80">
    <property type="entry name" value="Glycosidases"/>
    <property type="match status" value="2"/>
</dbReference>
<gene>
    <name evidence="2" type="ORF">LTRI10_LOCUS43030</name>
</gene>
<evidence type="ECO:0000313" key="3">
    <source>
        <dbReference type="Proteomes" id="UP001497516"/>
    </source>
</evidence>
<organism evidence="2 3">
    <name type="scientific">Linum trigynum</name>
    <dbReference type="NCBI Taxonomy" id="586398"/>
    <lineage>
        <taxon>Eukaryota</taxon>
        <taxon>Viridiplantae</taxon>
        <taxon>Streptophyta</taxon>
        <taxon>Embryophyta</taxon>
        <taxon>Tracheophyta</taxon>
        <taxon>Spermatophyta</taxon>
        <taxon>Magnoliopsida</taxon>
        <taxon>eudicotyledons</taxon>
        <taxon>Gunneridae</taxon>
        <taxon>Pentapetalae</taxon>
        <taxon>rosids</taxon>
        <taxon>fabids</taxon>
        <taxon>Malpighiales</taxon>
        <taxon>Linaceae</taxon>
        <taxon>Linum</taxon>
    </lineage>
</organism>
<dbReference type="InterPro" id="IPR017853">
    <property type="entry name" value="GH"/>
</dbReference>
<name>A0AAV2FXL8_9ROSI</name>
<dbReference type="SUPFAM" id="SSF51445">
    <property type="entry name" value="(Trans)glycosidases"/>
    <property type="match status" value="1"/>
</dbReference>
<feature type="chain" id="PRO_5044010578" evidence="1">
    <location>
        <begin position="27"/>
        <end position="210"/>
    </location>
</feature>
<sequence length="210" mass="23767">MAKPMMFVQALFLLIILQALPNDAIADLFREFIGVEFKNVKFTDVPVNPQVDFYFLLAFSIDYDTSDSPSPTNGHFNVFWDTDNLDIDYKHFKSDLDTFAEYIGWLISTLKNNGSSLLSRLLHLTTPSVDQFLKHYDEQSLNYDGGKVLVSFINNGSGGLSPADGFFKACDRLKKQGKLQGIFAWSADDSKANRFCYERQSQAVLATTNW</sequence>
<dbReference type="PANTHER" id="PTHR46476:SF13">
    <property type="entry name" value="2, PUTATIVE, EXPRESSED-RELATED"/>
    <property type="match status" value="1"/>
</dbReference>
<dbReference type="EMBL" id="OZ034820">
    <property type="protein sequence ID" value="CAL1403069.1"/>
    <property type="molecule type" value="Genomic_DNA"/>
</dbReference>
<proteinExistence type="predicted"/>
<protein>
    <submittedName>
        <fullName evidence="2">Uncharacterized protein</fullName>
    </submittedName>
</protein>
<reference evidence="2 3" key="1">
    <citation type="submission" date="2024-04" db="EMBL/GenBank/DDBJ databases">
        <authorList>
            <person name="Fracassetti M."/>
        </authorList>
    </citation>
    <scope>NUCLEOTIDE SEQUENCE [LARGE SCALE GENOMIC DNA]</scope>
</reference>
<dbReference type="PANTHER" id="PTHR46476">
    <property type="entry name" value="CHITINASE 2-LIKE"/>
    <property type="match status" value="1"/>
</dbReference>
<evidence type="ECO:0000256" key="1">
    <source>
        <dbReference type="SAM" id="SignalP"/>
    </source>
</evidence>
<feature type="signal peptide" evidence="1">
    <location>
        <begin position="1"/>
        <end position="26"/>
    </location>
</feature>
<dbReference type="AlphaFoldDB" id="A0AAV2FXL8"/>